<keyword evidence="5 9" id="KW-1133">Transmembrane helix</keyword>
<dbReference type="InterPro" id="IPR023271">
    <property type="entry name" value="Aquaporin-like"/>
</dbReference>
<dbReference type="Pfam" id="PF00230">
    <property type="entry name" value="MIP"/>
    <property type="match status" value="1"/>
</dbReference>
<dbReference type="PROSITE" id="PS00221">
    <property type="entry name" value="MIP"/>
    <property type="match status" value="1"/>
</dbReference>
<dbReference type="GO" id="GO:0015254">
    <property type="term" value="F:glycerol channel activity"/>
    <property type="evidence" value="ECO:0007669"/>
    <property type="project" value="TreeGrafter"/>
</dbReference>
<keyword evidence="4 8" id="KW-0812">Transmembrane</keyword>
<sequence>MTAKLWSCLKRRRRLSKQDTSKLRRSFGAAIYEGAYGGTAVTAQYVLSRARNNAYIGVTLGWGFSLLFAVQLGLRISGSHLNPAVSLFLFTFGRLRFGRFLAYCAAQIAGGFFGAALTFITYYDAINAFDHGKRYVTGPLATASIFSTYPQHYLSVAGGIIDQIAGTVMLCICVSLITDKRNKIPIWLQPLYIGLTIMLVGMSVGMNSGYAVNPARDLGPRLFTFCVGYGWKVWSYNNYCWFWIPIVAPMIGAVIGAWIYQMLIGIHIPDFSEPETQVVFKPHPPQILDVRSVQVDNDFKTSLINQPSVTTENHFTRRH</sequence>
<feature type="transmembrane region" description="Helical" evidence="9">
    <location>
        <begin position="153"/>
        <end position="178"/>
    </location>
</feature>
<evidence type="ECO:0000256" key="3">
    <source>
        <dbReference type="ARBA" id="ARBA00022448"/>
    </source>
</evidence>
<dbReference type="PANTHER" id="PTHR43829:SF27">
    <property type="entry name" value="AQUAPORIN-3"/>
    <property type="match status" value="1"/>
</dbReference>
<feature type="transmembrane region" description="Helical" evidence="9">
    <location>
        <begin position="100"/>
        <end position="123"/>
    </location>
</feature>
<feature type="transmembrane region" description="Helical" evidence="9">
    <location>
        <begin position="241"/>
        <end position="260"/>
    </location>
</feature>
<evidence type="ECO:0000256" key="8">
    <source>
        <dbReference type="RuleBase" id="RU000477"/>
    </source>
</evidence>
<dbReference type="STRING" id="34508.A0A4U5LNL1"/>
<comment type="similarity">
    <text evidence="2 8">Belongs to the MIP/aquaporin (TC 1.A.8) family.</text>
</comment>
<dbReference type="AlphaFoldDB" id="A0A4U5LNL1"/>
<reference evidence="10 11" key="2">
    <citation type="journal article" date="2019" name="G3 (Bethesda)">
        <title>Hybrid Assembly of the Genome of the Entomopathogenic Nematode Steinernema carpocapsae Identifies the X-Chromosome.</title>
        <authorList>
            <person name="Serra L."/>
            <person name="Macchietto M."/>
            <person name="Macias-Munoz A."/>
            <person name="McGill C.J."/>
            <person name="Rodriguez I.M."/>
            <person name="Rodriguez B."/>
            <person name="Murad R."/>
            <person name="Mortazavi A."/>
        </authorList>
    </citation>
    <scope>NUCLEOTIDE SEQUENCE [LARGE SCALE GENOMIC DNA]</scope>
    <source>
        <strain evidence="10 11">ALL</strain>
    </source>
</reference>
<dbReference type="Proteomes" id="UP000298663">
    <property type="component" value="Unassembled WGS sequence"/>
</dbReference>
<comment type="subcellular location">
    <subcellularLocation>
        <location evidence="1">Membrane</location>
        <topology evidence="1">Multi-pass membrane protein</topology>
    </subcellularLocation>
</comment>
<evidence type="ECO:0000256" key="6">
    <source>
        <dbReference type="ARBA" id="ARBA00023136"/>
    </source>
</evidence>
<dbReference type="EMBL" id="AZBU02000015">
    <property type="protein sequence ID" value="TKR57444.1"/>
    <property type="molecule type" value="Genomic_DNA"/>
</dbReference>
<dbReference type="GO" id="GO:0016323">
    <property type="term" value="C:basolateral plasma membrane"/>
    <property type="evidence" value="ECO:0007669"/>
    <property type="project" value="TreeGrafter"/>
</dbReference>
<proteinExistence type="inferred from homology"/>
<gene>
    <name evidence="10" type="ORF">L596_030710</name>
</gene>
<name>A0A4U5LNL1_STECR</name>
<evidence type="ECO:0000256" key="9">
    <source>
        <dbReference type="SAM" id="Phobius"/>
    </source>
</evidence>
<evidence type="ECO:0000313" key="11">
    <source>
        <dbReference type="Proteomes" id="UP000298663"/>
    </source>
</evidence>
<evidence type="ECO:0000256" key="5">
    <source>
        <dbReference type="ARBA" id="ARBA00022989"/>
    </source>
</evidence>
<feature type="transmembrane region" description="Helical" evidence="9">
    <location>
        <begin position="54"/>
        <end position="74"/>
    </location>
</feature>
<comment type="caution">
    <text evidence="10">The sequence shown here is derived from an EMBL/GenBank/DDBJ whole genome shotgun (WGS) entry which is preliminary data.</text>
</comment>
<dbReference type="InterPro" id="IPR000425">
    <property type="entry name" value="MIP"/>
</dbReference>
<dbReference type="PRINTS" id="PR00783">
    <property type="entry name" value="MINTRINSICP"/>
</dbReference>
<evidence type="ECO:0000256" key="2">
    <source>
        <dbReference type="ARBA" id="ARBA00006175"/>
    </source>
</evidence>
<evidence type="ECO:0000256" key="4">
    <source>
        <dbReference type="ARBA" id="ARBA00022692"/>
    </source>
</evidence>
<evidence type="ECO:0000313" key="10">
    <source>
        <dbReference type="EMBL" id="TKR57444.1"/>
    </source>
</evidence>
<dbReference type="InterPro" id="IPR050363">
    <property type="entry name" value="MIP/Aquaporin"/>
</dbReference>
<keyword evidence="6 9" id="KW-0472">Membrane</keyword>
<dbReference type="Gene3D" id="1.20.1080.10">
    <property type="entry name" value="Glycerol uptake facilitator protein"/>
    <property type="match status" value="1"/>
</dbReference>
<organism evidence="10 11">
    <name type="scientific">Steinernema carpocapsae</name>
    <name type="common">Entomopathogenic nematode</name>
    <dbReference type="NCBI Taxonomy" id="34508"/>
    <lineage>
        <taxon>Eukaryota</taxon>
        <taxon>Metazoa</taxon>
        <taxon>Ecdysozoa</taxon>
        <taxon>Nematoda</taxon>
        <taxon>Chromadorea</taxon>
        <taxon>Rhabditida</taxon>
        <taxon>Tylenchina</taxon>
        <taxon>Panagrolaimomorpha</taxon>
        <taxon>Strongyloidoidea</taxon>
        <taxon>Steinernematidae</taxon>
        <taxon>Steinernema</taxon>
    </lineage>
</organism>
<reference evidence="10 11" key="1">
    <citation type="journal article" date="2015" name="Genome Biol.">
        <title>Comparative genomics of Steinernema reveals deeply conserved gene regulatory networks.</title>
        <authorList>
            <person name="Dillman A.R."/>
            <person name="Macchietto M."/>
            <person name="Porter C.F."/>
            <person name="Rogers A."/>
            <person name="Williams B."/>
            <person name="Antoshechkin I."/>
            <person name="Lee M.M."/>
            <person name="Goodwin Z."/>
            <person name="Lu X."/>
            <person name="Lewis E.E."/>
            <person name="Goodrich-Blair H."/>
            <person name="Stock S.P."/>
            <person name="Adams B.J."/>
            <person name="Sternberg P.W."/>
            <person name="Mortazavi A."/>
        </authorList>
    </citation>
    <scope>NUCLEOTIDE SEQUENCE [LARGE SCALE GENOMIC DNA]</scope>
    <source>
        <strain evidence="10 11">ALL</strain>
    </source>
</reference>
<evidence type="ECO:0000256" key="7">
    <source>
        <dbReference type="ARBA" id="ARBA00045280"/>
    </source>
</evidence>
<dbReference type="OrthoDB" id="3222at2759"/>
<dbReference type="PANTHER" id="PTHR43829">
    <property type="entry name" value="AQUAPORIN OR AQUAGLYCEROPORIN RELATED"/>
    <property type="match status" value="1"/>
</dbReference>
<dbReference type="CDD" id="cd00333">
    <property type="entry name" value="MIP"/>
    <property type="match status" value="1"/>
</dbReference>
<keyword evidence="11" id="KW-1185">Reference proteome</keyword>
<evidence type="ECO:0000256" key="1">
    <source>
        <dbReference type="ARBA" id="ARBA00004141"/>
    </source>
</evidence>
<accession>A0A4U5LNL1</accession>
<feature type="transmembrane region" description="Helical" evidence="9">
    <location>
        <begin position="190"/>
        <end position="212"/>
    </location>
</feature>
<dbReference type="SUPFAM" id="SSF81338">
    <property type="entry name" value="Aquaporin-like"/>
    <property type="match status" value="1"/>
</dbReference>
<dbReference type="GO" id="GO:0015250">
    <property type="term" value="F:water channel activity"/>
    <property type="evidence" value="ECO:0007669"/>
    <property type="project" value="TreeGrafter"/>
</dbReference>
<keyword evidence="3 8" id="KW-0813">Transport</keyword>
<protein>
    <recommendedName>
        <fullName evidence="12">Aquaporin</fullName>
    </recommendedName>
</protein>
<dbReference type="InterPro" id="IPR022357">
    <property type="entry name" value="MIP_CS"/>
</dbReference>
<comment type="function">
    <text evidence="7">Aquaglyceroporin that may modulate the water content and osmolytes during anhydrobiosis.</text>
</comment>
<evidence type="ECO:0008006" key="12">
    <source>
        <dbReference type="Google" id="ProtNLM"/>
    </source>
</evidence>